<name>A0A0G1W8U6_9BACT</name>
<dbReference type="EMBL" id="LCQK01000002">
    <property type="protein sequence ID" value="KKW15045.1"/>
    <property type="molecule type" value="Genomic_DNA"/>
</dbReference>
<dbReference type="AlphaFoldDB" id="A0A0G1W8U6"/>
<proteinExistence type="predicted"/>
<evidence type="ECO:0000313" key="2">
    <source>
        <dbReference type="Proteomes" id="UP000034224"/>
    </source>
</evidence>
<accession>A0A0G1W8U6</accession>
<evidence type="ECO:0008006" key="3">
    <source>
        <dbReference type="Google" id="ProtNLM"/>
    </source>
</evidence>
<dbReference type="SUPFAM" id="SSF55608">
    <property type="entry name" value="Homing endonucleases"/>
    <property type="match status" value="1"/>
</dbReference>
<evidence type="ECO:0000313" key="1">
    <source>
        <dbReference type="EMBL" id="KKW15045.1"/>
    </source>
</evidence>
<dbReference type="Proteomes" id="UP000034224">
    <property type="component" value="Unassembled WGS sequence"/>
</dbReference>
<comment type="caution">
    <text evidence="1">The sequence shown here is derived from an EMBL/GenBank/DDBJ whole genome shotgun (WGS) entry which is preliminary data.</text>
</comment>
<organism evidence="1 2">
    <name type="scientific">Candidatus Jorgensenbacteria bacterium GW2011_GWB1_50_10</name>
    <dbReference type="NCBI Taxonomy" id="1618665"/>
    <lineage>
        <taxon>Bacteria</taxon>
        <taxon>Candidatus Joergenseniibacteriota</taxon>
    </lineage>
</organism>
<gene>
    <name evidence="1" type="ORF">UY55_C0002G0102</name>
</gene>
<protein>
    <recommendedName>
        <fullName evidence="3">Homing endonuclease LAGLIDADG domain-containing protein</fullName>
    </recommendedName>
</protein>
<dbReference type="Gene3D" id="3.10.28.10">
    <property type="entry name" value="Homing endonucleases"/>
    <property type="match status" value="1"/>
</dbReference>
<reference evidence="1 2" key="1">
    <citation type="journal article" date="2015" name="Nature">
        <title>rRNA introns, odd ribosomes, and small enigmatic genomes across a large radiation of phyla.</title>
        <authorList>
            <person name="Brown C.T."/>
            <person name="Hug L.A."/>
            <person name="Thomas B.C."/>
            <person name="Sharon I."/>
            <person name="Castelle C.J."/>
            <person name="Singh A."/>
            <person name="Wilkins M.J."/>
            <person name="Williams K.H."/>
            <person name="Banfield J.F."/>
        </authorList>
    </citation>
    <scope>NUCLEOTIDE SEQUENCE [LARGE SCALE GENOMIC DNA]</scope>
</reference>
<dbReference type="InterPro" id="IPR027434">
    <property type="entry name" value="Homing_endonucl"/>
</dbReference>
<sequence length="118" mass="13859">MATICFYQDSRHEKPLYWIRDVLGIGYISRRSDNITELRINGYKQVERILKDLLPYVKFRKIQTKILLNSAKLLQKGKLSRNDLLKLVNGILKIQAENYVTKRKKSKEELLKILGLTP</sequence>